<feature type="domain" description="Carrier" evidence="4">
    <location>
        <begin position="435"/>
        <end position="510"/>
    </location>
</feature>
<comment type="cofactor">
    <cofactor evidence="1">
        <name>pantetheine 4'-phosphate</name>
        <dbReference type="ChEBI" id="CHEBI:47942"/>
    </cofactor>
</comment>
<dbReference type="Gene3D" id="1.10.1200.10">
    <property type="entry name" value="ACP-like"/>
    <property type="match status" value="1"/>
</dbReference>
<evidence type="ECO:0000256" key="2">
    <source>
        <dbReference type="ARBA" id="ARBA00022450"/>
    </source>
</evidence>
<gene>
    <name evidence="5" type="ORF">J5A53_01880</name>
</gene>
<dbReference type="GO" id="GO:0031177">
    <property type="term" value="F:phosphopantetheine binding"/>
    <property type="evidence" value="ECO:0007669"/>
    <property type="project" value="InterPro"/>
</dbReference>
<proteinExistence type="predicted"/>
<dbReference type="AlphaFoldDB" id="A0AB37I3E1"/>
<dbReference type="GO" id="GO:0044550">
    <property type="term" value="P:secondary metabolite biosynthetic process"/>
    <property type="evidence" value="ECO:0007669"/>
    <property type="project" value="TreeGrafter"/>
</dbReference>
<dbReference type="Proteomes" id="UP000677180">
    <property type="component" value="Chromosome"/>
</dbReference>
<name>A0AB37I3E1_9ACTN</name>
<dbReference type="Gene3D" id="3.30.559.30">
    <property type="entry name" value="Nonribosomal peptide synthetase, condensation domain"/>
    <property type="match status" value="1"/>
</dbReference>
<sequence>MMMLREMAEKYGYLESPRGGFSFPLTPQQNYYIDRSLAGNGIPQITSGTHIRGPLDVNRLERAIARLINQSDCLRVRFKRVDGEIVQQVVSCVDFQLEVRAVSGSTGEERLIDAQRQAIIGFKREIDPFSEDQFAFCLYQIDRNEFLFTFSMGHALLDGISMFLLLDRLFRYYNADDSGPYVEEPSFVRYAQWLADFRNSPAGEQQMDFWDRRHAEIRDLPFAAPGPIADEQSVGPCEITFQREVLEAFARKARTSTANLLVTALHLALDKVFGVTDSAFTLASANRSHSEFSQVAGLLVRGVPHQLKVSEGQTCGELLSLCMRHTSELVANQDLCSMNLTKSAFTSHNFTQQMTLIPGLEMTPWIPEFHQEYGLLLFEHWNLLDEVRVTFRGDLKIFNTGQVRQIAEETRVAIQFLMEHLEEPVSGYLAAKSEEMRLNIPERVLSVWLQELQLERIESDDSFFDLGGNSLIASRVADQLSRDLGIEVAIADLFEFDTLEVFTKMIIDKVPTDS</sequence>
<dbReference type="GO" id="GO:0008610">
    <property type="term" value="P:lipid biosynthetic process"/>
    <property type="evidence" value="ECO:0007669"/>
    <property type="project" value="UniProtKB-ARBA"/>
</dbReference>
<dbReference type="GO" id="GO:0005737">
    <property type="term" value="C:cytoplasm"/>
    <property type="evidence" value="ECO:0007669"/>
    <property type="project" value="TreeGrafter"/>
</dbReference>
<dbReference type="PANTHER" id="PTHR45527:SF1">
    <property type="entry name" value="FATTY ACID SYNTHASE"/>
    <property type="match status" value="1"/>
</dbReference>
<evidence type="ECO:0000313" key="6">
    <source>
        <dbReference type="Proteomes" id="UP000677180"/>
    </source>
</evidence>
<reference evidence="5" key="1">
    <citation type="submission" date="2021-03" db="EMBL/GenBank/DDBJ databases">
        <title>Human Oral Microbial Genomes.</title>
        <authorList>
            <person name="Johnston C.D."/>
            <person name="Chen T."/>
            <person name="Dewhirst F.E."/>
        </authorList>
    </citation>
    <scope>NUCLEOTIDE SEQUENCE</scope>
    <source>
        <strain evidence="5">F0714</strain>
    </source>
</reference>
<keyword evidence="2" id="KW-0596">Phosphopantetheine</keyword>
<dbReference type="InterPro" id="IPR036736">
    <property type="entry name" value="ACP-like_sf"/>
</dbReference>
<dbReference type="InterPro" id="IPR023213">
    <property type="entry name" value="CAT-like_dom_sf"/>
</dbReference>
<dbReference type="GO" id="GO:0003824">
    <property type="term" value="F:catalytic activity"/>
    <property type="evidence" value="ECO:0007669"/>
    <property type="project" value="InterPro"/>
</dbReference>
<dbReference type="SUPFAM" id="SSF47336">
    <property type="entry name" value="ACP-like"/>
    <property type="match status" value="1"/>
</dbReference>
<evidence type="ECO:0000256" key="3">
    <source>
        <dbReference type="ARBA" id="ARBA00022553"/>
    </source>
</evidence>
<keyword evidence="3" id="KW-0597">Phosphoprotein</keyword>
<organism evidence="5 6">
    <name type="scientific">Arachnia propionica</name>
    <dbReference type="NCBI Taxonomy" id="1750"/>
    <lineage>
        <taxon>Bacteria</taxon>
        <taxon>Bacillati</taxon>
        <taxon>Actinomycetota</taxon>
        <taxon>Actinomycetes</taxon>
        <taxon>Propionibacteriales</taxon>
        <taxon>Propionibacteriaceae</taxon>
        <taxon>Arachnia</taxon>
    </lineage>
</organism>
<evidence type="ECO:0000259" key="4">
    <source>
        <dbReference type="PROSITE" id="PS50075"/>
    </source>
</evidence>
<evidence type="ECO:0000313" key="5">
    <source>
        <dbReference type="EMBL" id="QUC11478.1"/>
    </source>
</evidence>
<dbReference type="Pfam" id="PF00668">
    <property type="entry name" value="Condensation"/>
    <property type="match status" value="1"/>
</dbReference>
<dbReference type="InterPro" id="IPR001242">
    <property type="entry name" value="Condensation_dom"/>
</dbReference>
<dbReference type="InterPro" id="IPR020806">
    <property type="entry name" value="PKS_PP-bd"/>
</dbReference>
<dbReference type="PROSITE" id="PS50075">
    <property type="entry name" value="CARRIER"/>
    <property type="match status" value="1"/>
</dbReference>
<dbReference type="SMART" id="SM00823">
    <property type="entry name" value="PKS_PP"/>
    <property type="match status" value="1"/>
</dbReference>
<dbReference type="Gene3D" id="3.30.559.10">
    <property type="entry name" value="Chloramphenicol acetyltransferase-like domain"/>
    <property type="match status" value="1"/>
</dbReference>
<protein>
    <recommendedName>
        <fullName evidence="4">Carrier domain-containing protein</fullName>
    </recommendedName>
</protein>
<dbReference type="SUPFAM" id="SSF52777">
    <property type="entry name" value="CoA-dependent acyltransferases"/>
    <property type="match status" value="2"/>
</dbReference>
<dbReference type="RefSeq" id="WP_014847750.1">
    <property type="nucleotide sequence ID" value="NZ_CP040007.1"/>
</dbReference>
<evidence type="ECO:0000256" key="1">
    <source>
        <dbReference type="ARBA" id="ARBA00001957"/>
    </source>
</evidence>
<dbReference type="EMBL" id="CP072385">
    <property type="protein sequence ID" value="QUC11478.1"/>
    <property type="molecule type" value="Genomic_DNA"/>
</dbReference>
<dbReference type="PANTHER" id="PTHR45527">
    <property type="entry name" value="NONRIBOSOMAL PEPTIDE SYNTHETASE"/>
    <property type="match status" value="1"/>
</dbReference>
<accession>A0AB37I3E1</accession>
<dbReference type="GO" id="GO:0043041">
    <property type="term" value="P:amino acid activation for nonribosomal peptide biosynthetic process"/>
    <property type="evidence" value="ECO:0007669"/>
    <property type="project" value="TreeGrafter"/>
</dbReference>
<dbReference type="InterPro" id="IPR009081">
    <property type="entry name" value="PP-bd_ACP"/>
</dbReference>
<dbReference type="Pfam" id="PF00550">
    <property type="entry name" value="PP-binding"/>
    <property type="match status" value="1"/>
</dbReference>